<dbReference type="EMBL" id="CALNXK010000003">
    <property type="protein sequence ID" value="CAH3034683.1"/>
    <property type="molecule type" value="Genomic_DNA"/>
</dbReference>
<feature type="transmembrane region" description="Helical" evidence="8">
    <location>
        <begin position="148"/>
        <end position="167"/>
    </location>
</feature>
<name>A0ABN8MSM7_9CNID</name>
<keyword evidence="4" id="KW-0297">G-protein coupled receptor</keyword>
<sequence>MMNATHLKASNSTIPVCGSVKCQFSVGNRVAIIFFFFLIFVASFIGNSILSFSIIRHKGMRRSSTNFSVLSLSLANILITAFCIPVFVIDAFIVDKWTFGAIGCKLVAFLQNLAINASIFTLVIISVEKFLVVCFPFRVRSQKTKVRYLVLGGWVVGIIQSSVYLSYKKLKMFNGIPYCIDVWPSFKTRQIFLVVEAVALRIIPLVLMIALHVVTIVKIKARLKYRAQENSAAKLAAVNVVGSQALKKRQRAVVMLVFIVTAAAVTLFPHYCFRCWRLLANSAKLPDVYTFNIFITVFTWLLFFNSTCHPIIFGLMSSKYRKAAKRTLSITWKSPLGSSIGKKKRQQLILMAEQGGNFNPSAST</sequence>
<feature type="transmembrane region" description="Helical" evidence="8">
    <location>
        <begin position="30"/>
        <end position="55"/>
    </location>
</feature>
<evidence type="ECO:0000259" key="9">
    <source>
        <dbReference type="PROSITE" id="PS50262"/>
    </source>
</evidence>
<evidence type="ECO:0000256" key="7">
    <source>
        <dbReference type="ARBA" id="ARBA00023224"/>
    </source>
</evidence>
<keyword evidence="5 8" id="KW-0472">Membrane</keyword>
<proteinExistence type="predicted"/>
<comment type="subcellular location">
    <subcellularLocation>
        <location evidence="1">Membrane</location>
        <topology evidence="1">Multi-pass membrane protein</topology>
    </subcellularLocation>
</comment>
<dbReference type="Pfam" id="PF00001">
    <property type="entry name" value="7tm_1"/>
    <property type="match status" value="1"/>
</dbReference>
<dbReference type="Proteomes" id="UP001159405">
    <property type="component" value="Unassembled WGS sequence"/>
</dbReference>
<dbReference type="InterPro" id="IPR000276">
    <property type="entry name" value="GPCR_Rhodpsn"/>
</dbReference>
<feature type="transmembrane region" description="Helical" evidence="8">
    <location>
        <begin position="191"/>
        <end position="217"/>
    </location>
</feature>
<organism evidence="10 11">
    <name type="scientific">Porites lobata</name>
    <dbReference type="NCBI Taxonomy" id="104759"/>
    <lineage>
        <taxon>Eukaryota</taxon>
        <taxon>Metazoa</taxon>
        <taxon>Cnidaria</taxon>
        <taxon>Anthozoa</taxon>
        <taxon>Hexacorallia</taxon>
        <taxon>Scleractinia</taxon>
        <taxon>Fungiina</taxon>
        <taxon>Poritidae</taxon>
        <taxon>Porites</taxon>
    </lineage>
</organism>
<dbReference type="Gene3D" id="1.20.1070.10">
    <property type="entry name" value="Rhodopsin 7-helix transmembrane proteins"/>
    <property type="match status" value="1"/>
</dbReference>
<evidence type="ECO:0000313" key="11">
    <source>
        <dbReference type="Proteomes" id="UP001159405"/>
    </source>
</evidence>
<dbReference type="PANTHER" id="PTHR24243:SF224">
    <property type="entry name" value="G-PROTEIN COUPLED RECEPTOR 19-RELATED"/>
    <property type="match status" value="1"/>
</dbReference>
<feature type="domain" description="G-protein coupled receptors family 1 profile" evidence="9">
    <location>
        <begin position="46"/>
        <end position="313"/>
    </location>
</feature>
<feature type="transmembrane region" description="Helical" evidence="8">
    <location>
        <begin position="67"/>
        <end position="93"/>
    </location>
</feature>
<keyword evidence="7" id="KW-0807">Transducer</keyword>
<feature type="transmembrane region" description="Helical" evidence="8">
    <location>
        <begin position="113"/>
        <end position="136"/>
    </location>
</feature>
<keyword evidence="3 8" id="KW-1133">Transmembrane helix</keyword>
<evidence type="ECO:0000256" key="2">
    <source>
        <dbReference type="ARBA" id="ARBA00022692"/>
    </source>
</evidence>
<dbReference type="PRINTS" id="PR00237">
    <property type="entry name" value="GPCRRHODOPSN"/>
</dbReference>
<dbReference type="PROSITE" id="PS50262">
    <property type="entry name" value="G_PROTEIN_RECEP_F1_2"/>
    <property type="match status" value="1"/>
</dbReference>
<protein>
    <recommendedName>
        <fullName evidence="9">G-protein coupled receptors family 1 profile domain-containing protein</fullName>
    </recommendedName>
</protein>
<evidence type="ECO:0000256" key="6">
    <source>
        <dbReference type="ARBA" id="ARBA00023170"/>
    </source>
</evidence>
<feature type="transmembrane region" description="Helical" evidence="8">
    <location>
        <begin position="252"/>
        <end position="271"/>
    </location>
</feature>
<keyword evidence="2 8" id="KW-0812">Transmembrane</keyword>
<evidence type="ECO:0000256" key="8">
    <source>
        <dbReference type="SAM" id="Phobius"/>
    </source>
</evidence>
<accession>A0ABN8MSM7</accession>
<comment type="caution">
    <text evidence="10">The sequence shown here is derived from an EMBL/GenBank/DDBJ whole genome shotgun (WGS) entry which is preliminary data.</text>
</comment>
<evidence type="ECO:0000256" key="4">
    <source>
        <dbReference type="ARBA" id="ARBA00023040"/>
    </source>
</evidence>
<reference evidence="10 11" key="1">
    <citation type="submission" date="2022-05" db="EMBL/GenBank/DDBJ databases">
        <authorList>
            <consortium name="Genoscope - CEA"/>
            <person name="William W."/>
        </authorList>
    </citation>
    <scope>NUCLEOTIDE SEQUENCE [LARGE SCALE GENOMIC DNA]</scope>
</reference>
<evidence type="ECO:0000256" key="5">
    <source>
        <dbReference type="ARBA" id="ARBA00023136"/>
    </source>
</evidence>
<keyword evidence="11" id="KW-1185">Reference proteome</keyword>
<keyword evidence="6" id="KW-0675">Receptor</keyword>
<evidence type="ECO:0000313" key="10">
    <source>
        <dbReference type="EMBL" id="CAH3034683.1"/>
    </source>
</evidence>
<dbReference type="SUPFAM" id="SSF81321">
    <property type="entry name" value="Family A G protein-coupled receptor-like"/>
    <property type="match status" value="1"/>
</dbReference>
<feature type="transmembrane region" description="Helical" evidence="8">
    <location>
        <begin position="291"/>
        <end position="316"/>
    </location>
</feature>
<gene>
    <name evidence="10" type="ORF">PLOB_00025171</name>
</gene>
<dbReference type="PANTHER" id="PTHR24243">
    <property type="entry name" value="G-PROTEIN COUPLED RECEPTOR"/>
    <property type="match status" value="1"/>
</dbReference>
<evidence type="ECO:0000256" key="1">
    <source>
        <dbReference type="ARBA" id="ARBA00004141"/>
    </source>
</evidence>
<evidence type="ECO:0000256" key="3">
    <source>
        <dbReference type="ARBA" id="ARBA00022989"/>
    </source>
</evidence>
<dbReference type="InterPro" id="IPR017452">
    <property type="entry name" value="GPCR_Rhodpsn_7TM"/>
</dbReference>